<dbReference type="AlphaFoldDB" id="A0A3P7MCB7"/>
<dbReference type="OrthoDB" id="10253954at2759"/>
<dbReference type="Proteomes" id="UP000281553">
    <property type="component" value="Unassembled WGS sequence"/>
</dbReference>
<gene>
    <name evidence="1" type="ORF">DILT_LOCUS11392</name>
</gene>
<reference evidence="1 2" key="1">
    <citation type="submission" date="2018-11" db="EMBL/GenBank/DDBJ databases">
        <authorList>
            <consortium name="Pathogen Informatics"/>
        </authorList>
    </citation>
    <scope>NUCLEOTIDE SEQUENCE [LARGE SCALE GENOMIC DNA]</scope>
</reference>
<proteinExistence type="predicted"/>
<keyword evidence="2" id="KW-1185">Reference proteome</keyword>
<organism evidence="1 2">
    <name type="scientific">Dibothriocephalus latus</name>
    <name type="common">Fish tapeworm</name>
    <name type="synonym">Diphyllobothrium latum</name>
    <dbReference type="NCBI Taxonomy" id="60516"/>
    <lineage>
        <taxon>Eukaryota</taxon>
        <taxon>Metazoa</taxon>
        <taxon>Spiralia</taxon>
        <taxon>Lophotrochozoa</taxon>
        <taxon>Platyhelminthes</taxon>
        <taxon>Cestoda</taxon>
        <taxon>Eucestoda</taxon>
        <taxon>Diphyllobothriidea</taxon>
        <taxon>Diphyllobothriidae</taxon>
        <taxon>Dibothriocephalus</taxon>
    </lineage>
</organism>
<evidence type="ECO:0000313" key="1">
    <source>
        <dbReference type="EMBL" id="VDN15561.1"/>
    </source>
</evidence>
<name>A0A3P7MCB7_DIBLA</name>
<dbReference type="EMBL" id="UYRU01062915">
    <property type="protein sequence ID" value="VDN15561.1"/>
    <property type="molecule type" value="Genomic_DNA"/>
</dbReference>
<sequence length="128" mass="14615">MLTSGSVKYLVIQKTAEIPVQKDFTATIVNSTTVRLTPKAPPISQPWGNKYLLTMNNRTFTKPYTVITTEETIINLQPFGINNVTLQTPDTSDNPFPAKFNFTEKWARKIKYTYFFAVKDSHNKLSHI</sequence>
<evidence type="ECO:0000313" key="2">
    <source>
        <dbReference type="Proteomes" id="UP000281553"/>
    </source>
</evidence>
<protein>
    <submittedName>
        <fullName evidence="1">Uncharacterized protein</fullName>
    </submittedName>
</protein>
<accession>A0A3P7MCB7</accession>